<organism evidence="6 7">
    <name type="scientific">Streptomyces tubbatahanensis</name>
    <dbReference type="NCBI Taxonomy" id="2923272"/>
    <lineage>
        <taxon>Bacteria</taxon>
        <taxon>Bacillati</taxon>
        <taxon>Actinomycetota</taxon>
        <taxon>Actinomycetes</taxon>
        <taxon>Kitasatosporales</taxon>
        <taxon>Streptomycetaceae</taxon>
        <taxon>Streptomyces</taxon>
    </lineage>
</organism>
<keyword evidence="2" id="KW-0805">Transcription regulation</keyword>
<proteinExistence type="inferred from homology"/>
<dbReference type="PRINTS" id="PR00039">
    <property type="entry name" value="HTHLYSR"/>
</dbReference>
<dbReference type="SUPFAM" id="SSF53850">
    <property type="entry name" value="Periplasmic binding protein-like II"/>
    <property type="match status" value="1"/>
</dbReference>
<keyword evidence="3" id="KW-0238">DNA-binding</keyword>
<evidence type="ECO:0000313" key="6">
    <source>
        <dbReference type="EMBL" id="UNS97060.1"/>
    </source>
</evidence>
<keyword evidence="7" id="KW-1185">Reference proteome</keyword>
<accession>A0ABY3XRP0</accession>
<evidence type="ECO:0000313" key="7">
    <source>
        <dbReference type="Proteomes" id="UP001202244"/>
    </source>
</evidence>
<dbReference type="InterPro" id="IPR000847">
    <property type="entry name" value="LysR_HTH_N"/>
</dbReference>
<dbReference type="Gene3D" id="1.10.10.10">
    <property type="entry name" value="Winged helix-like DNA-binding domain superfamily/Winged helix DNA-binding domain"/>
    <property type="match status" value="1"/>
</dbReference>
<sequence>METRLLETFGALARTGSFTGAATELRLAQSTVTAQIKALEKELGTRLFDRLPRGALLTEAGRRLLTLAEEVREAEVRLLAAAHEDGPVAGTVVVGAAETLCAAHLPAVISTLRSRHPDVEVHLQPCATAAAVTGLRAGHLDCALLLEEQADFPDVTAERVADQPLVLLCAPEHPLAGLREPATWQELARESFFLHEQGCSYSDWLAQRLRAVAGTRPRITRFGSIEAARSCVAAGLGLTVLPRANVTRSLHEGRLAVVRGPVLPDISVHLARHRRRHPSRAARAVTAQVVRHFRTAR</sequence>
<dbReference type="CDD" id="cd05466">
    <property type="entry name" value="PBP2_LTTR_substrate"/>
    <property type="match status" value="1"/>
</dbReference>
<dbReference type="PANTHER" id="PTHR30126">
    <property type="entry name" value="HTH-TYPE TRANSCRIPTIONAL REGULATOR"/>
    <property type="match status" value="1"/>
</dbReference>
<dbReference type="EMBL" id="CP093846">
    <property type="protein sequence ID" value="UNS97060.1"/>
    <property type="molecule type" value="Genomic_DNA"/>
</dbReference>
<evidence type="ECO:0000256" key="1">
    <source>
        <dbReference type="ARBA" id="ARBA00009437"/>
    </source>
</evidence>
<comment type="similarity">
    <text evidence="1">Belongs to the LysR transcriptional regulatory family.</text>
</comment>
<dbReference type="Pfam" id="PF00126">
    <property type="entry name" value="HTH_1"/>
    <property type="match status" value="1"/>
</dbReference>
<evidence type="ECO:0000259" key="5">
    <source>
        <dbReference type="PROSITE" id="PS50931"/>
    </source>
</evidence>
<dbReference type="SUPFAM" id="SSF46785">
    <property type="entry name" value="Winged helix' DNA-binding domain"/>
    <property type="match status" value="1"/>
</dbReference>
<dbReference type="PANTHER" id="PTHR30126:SF39">
    <property type="entry name" value="HTH-TYPE TRANSCRIPTIONAL REGULATOR CYSL"/>
    <property type="match status" value="1"/>
</dbReference>
<dbReference type="InterPro" id="IPR036390">
    <property type="entry name" value="WH_DNA-bd_sf"/>
</dbReference>
<protein>
    <submittedName>
        <fullName evidence="6">LysR family transcriptional regulator</fullName>
    </submittedName>
</protein>
<dbReference type="InterPro" id="IPR036388">
    <property type="entry name" value="WH-like_DNA-bd_sf"/>
</dbReference>
<dbReference type="InterPro" id="IPR005119">
    <property type="entry name" value="LysR_subst-bd"/>
</dbReference>
<reference evidence="6 7" key="1">
    <citation type="journal article" date="2023" name="Microbiol. Spectr.">
        <title>Synergy between Genome Mining, Metabolomics, and Bioinformatics Uncovers Antibacterial Chlorinated Carbazole Alkaloids and Their Biosynthetic Gene Cluster from Streptomyces tubbatahanensis sp. nov., a Novel Actinomycete Isolated from Sulu Sea, Philippines.</title>
        <authorList>
            <person name="Tenebro C.P."/>
            <person name="Trono D.J.V.L."/>
            <person name="Balida L.A.P."/>
            <person name="Bayog L.K.A."/>
            <person name="Bruna J.R."/>
            <person name="Sabido E.M."/>
            <person name="Caspe D.P.C."/>
            <person name="de Los Santos E.L.C."/>
            <person name="Saludes J.P."/>
            <person name="Dalisay D.S."/>
        </authorList>
    </citation>
    <scope>NUCLEOTIDE SEQUENCE [LARGE SCALE GENOMIC DNA]</scope>
    <source>
        <strain evidence="6 7">DSD3025</strain>
    </source>
</reference>
<feature type="domain" description="HTH lysR-type" evidence="5">
    <location>
        <begin position="1"/>
        <end position="58"/>
    </location>
</feature>
<gene>
    <name evidence="6" type="ORF">MMF93_11485</name>
</gene>
<dbReference type="PROSITE" id="PS50931">
    <property type="entry name" value="HTH_LYSR"/>
    <property type="match status" value="1"/>
</dbReference>
<evidence type="ECO:0000256" key="4">
    <source>
        <dbReference type="ARBA" id="ARBA00023163"/>
    </source>
</evidence>
<keyword evidence="4" id="KW-0804">Transcription</keyword>
<dbReference type="RefSeq" id="WP_242751227.1">
    <property type="nucleotide sequence ID" value="NZ_CP093846.1"/>
</dbReference>
<dbReference type="Proteomes" id="UP001202244">
    <property type="component" value="Chromosome"/>
</dbReference>
<dbReference type="Pfam" id="PF03466">
    <property type="entry name" value="LysR_substrate"/>
    <property type="match status" value="1"/>
</dbReference>
<evidence type="ECO:0000256" key="2">
    <source>
        <dbReference type="ARBA" id="ARBA00023015"/>
    </source>
</evidence>
<name>A0ABY3XRP0_9ACTN</name>
<evidence type="ECO:0000256" key="3">
    <source>
        <dbReference type="ARBA" id="ARBA00023125"/>
    </source>
</evidence>
<dbReference type="Gene3D" id="3.40.190.290">
    <property type="match status" value="1"/>
</dbReference>